<dbReference type="InParanoid" id="A0A165IF61"/>
<sequence>MMSRVPSLTAEALAKLKNFGTPATPTETNGWRSIFGSTCKSITSGGSKDSITIPEYVESRETLEYLGFTERAAKKLWQRIQKLEEPEMNPFMTMVRAYIRSFPDAIDEGDDWNAVMANIGIAERLQTAIMSPEYSEIRLSETAHYWLIDTMERDFEFLEEISDRISTELSSERLHLSAALFPLSSSSQTTNIPSMFSDEARKLGSPLSPASPEGPAEPKQVSGAQTKGKGKAHAVGSTNPTASMQESPPKKPQLETTPSPSSTKQAVEAETKEKRNESTTTFYKGGELMVLKKALKVRENGKAGSLAKVCTRPPTDLSGFIMRLYLAKQKEVANKYAGYAWRRNEGARGVGILHVKIPTRLLADTVNIYGKEWQDFVWCSRRQILPLPDNLKQIDSAPIICGPIWMVPSAKAEKPTTSKAEVVPYELQGNTVIQLGLLPTKAVGIQPECNVCLESLALN</sequence>
<accession>A0A165IF61</accession>
<dbReference type="GeneID" id="28901057"/>
<name>A0A165IF61_XYLHT</name>
<organism evidence="2 3">
    <name type="scientific">Xylona heveae (strain CBS 132557 / TC161)</name>
    <dbReference type="NCBI Taxonomy" id="1328760"/>
    <lineage>
        <taxon>Eukaryota</taxon>
        <taxon>Fungi</taxon>
        <taxon>Dikarya</taxon>
        <taxon>Ascomycota</taxon>
        <taxon>Pezizomycotina</taxon>
        <taxon>Xylonomycetes</taxon>
        <taxon>Xylonales</taxon>
        <taxon>Xylonaceae</taxon>
        <taxon>Xylona</taxon>
    </lineage>
</organism>
<reference evidence="2 3" key="1">
    <citation type="journal article" date="2016" name="Fungal Biol.">
        <title>The genome of Xylona heveae provides a window into fungal endophytism.</title>
        <authorList>
            <person name="Gazis R."/>
            <person name="Kuo A."/>
            <person name="Riley R."/>
            <person name="LaButti K."/>
            <person name="Lipzen A."/>
            <person name="Lin J."/>
            <person name="Amirebrahimi M."/>
            <person name="Hesse C.N."/>
            <person name="Spatafora J.W."/>
            <person name="Henrissat B."/>
            <person name="Hainaut M."/>
            <person name="Grigoriev I.V."/>
            <person name="Hibbett D.S."/>
        </authorList>
    </citation>
    <scope>NUCLEOTIDE SEQUENCE [LARGE SCALE GENOMIC DNA]</scope>
    <source>
        <strain evidence="2 3">TC161</strain>
    </source>
</reference>
<feature type="compositionally biased region" description="Basic and acidic residues" evidence="1">
    <location>
        <begin position="267"/>
        <end position="277"/>
    </location>
</feature>
<dbReference type="OrthoDB" id="5429780at2759"/>
<proteinExistence type="predicted"/>
<feature type="region of interest" description="Disordered" evidence="1">
    <location>
        <begin position="199"/>
        <end position="278"/>
    </location>
</feature>
<protein>
    <submittedName>
        <fullName evidence="2">Uncharacterized protein</fullName>
    </submittedName>
</protein>
<dbReference type="Proteomes" id="UP000076632">
    <property type="component" value="Unassembled WGS sequence"/>
</dbReference>
<dbReference type="STRING" id="1328760.A0A165IF61"/>
<feature type="compositionally biased region" description="Polar residues" evidence="1">
    <location>
        <begin position="254"/>
        <end position="265"/>
    </location>
</feature>
<feature type="compositionally biased region" description="Polar residues" evidence="1">
    <location>
        <begin position="236"/>
        <end position="246"/>
    </location>
</feature>
<evidence type="ECO:0000313" key="3">
    <source>
        <dbReference type="Proteomes" id="UP000076632"/>
    </source>
</evidence>
<evidence type="ECO:0000313" key="2">
    <source>
        <dbReference type="EMBL" id="KZF24811.1"/>
    </source>
</evidence>
<dbReference type="EMBL" id="KV407456">
    <property type="protein sequence ID" value="KZF24811.1"/>
    <property type="molecule type" value="Genomic_DNA"/>
</dbReference>
<gene>
    <name evidence="2" type="ORF">L228DRAFT_281852</name>
</gene>
<keyword evidence="3" id="KW-1185">Reference proteome</keyword>
<dbReference type="RefSeq" id="XP_018190366.1">
    <property type="nucleotide sequence ID" value="XM_018335920.1"/>
</dbReference>
<dbReference type="AlphaFoldDB" id="A0A165IF61"/>
<evidence type="ECO:0000256" key="1">
    <source>
        <dbReference type="SAM" id="MobiDB-lite"/>
    </source>
</evidence>